<dbReference type="Gene3D" id="3.90.25.10">
    <property type="entry name" value="UDP-galactose 4-epimerase, domain 1"/>
    <property type="match status" value="1"/>
</dbReference>
<organism evidence="2 3">
    <name type="scientific">Vallicoccus soli</name>
    <dbReference type="NCBI Taxonomy" id="2339232"/>
    <lineage>
        <taxon>Bacteria</taxon>
        <taxon>Bacillati</taxon>
        <taxon>Actinomycetota</taxon>
        <taxon>Actinomycetes</taxon>
        <taxon>Motilibacterales</taxon>
        <taxon>Vallicoccaceae</taxon>
        <taxon>Vallicoccus</taxon>
    </lineage>
</organism>
<dbReference type="Pfam" id="PF13460">
    <property type="entry name" value="NAD_binding_10"/>
    <property type="match status" value="1"/>
</dbReference>
<reference evidence="2 3" key="1">
    <citation type="submission" date="2018-09" db="EMBL/GenBank/DDBJ databases">
        <title>YIM 75000 draft genome.</title>
        <authorList>
            <person name="Tang S."/>
            <person name="Feng Y."/>
        </authorList>
    </citation>
    <scope>NUCLEOTIDE SEQUENCE [LARGE SCALE GENOMIC DNA]</scope>
    <source>
        <strain evidence="2 3">YIM 75000</strain>
    </source>
</reference>
<sequence length="290" mass="29372">MPTYAVTGATGHLGRLVIHALLERGAPAGEVAALVRAPERAGDVAALGVEVREADYDRPGTLGAALSGVRRLLLVSGSEPGRRVPQHRAVVDAAREAGVELLAYTSILGAGRTSNPLAPDHEATEELLAASGVPHALLRNGWYTENYAAQLGTWAATGTLLGAAGDAGVSVAARADYAAAAAAVLAEGRPGDVHELGGPAVDFAAIARAASAVTGVDVAYRSLPPQDYVAALTAAGVDEGTAGFLAALEATTARGELATTSTDLERLAGRPVTPVEDVLRAAWAEQRPAA</sequence>
<dbReference type="SUPFAM" id="SSF51735">
    <property type="entry name" value="NAD(P)-binding Rossmann-fold domains"/>
    <property type="match status" value="1"/>
</dbReference>
<dbReference type="PANTHER" id="PTHR47129:SF1">
    <property type="entry name" value="NMRA-LIKE DOMAIN-CONTAINING PROTEIN"/>
    <property type="match status" value="1"/>
</dbReference>
<protein>
    <submittedName>
        <fullName evidence="2">NAD(P)-dependent oxidoreductase</fullName>
    </submittedName>
</protein>
<dbReference type="OrthoDB" id="5510591at2"/>
<dbReference type="InterPro" id="IPR052718">
    <property type="entry name" value="NmrA-type_oxidoreductase"/>
</dbReference>
<evidence type="ECO:0000259" key="1">
    <source>
        <dbReference type="Pfam" id="PF13460"/>
    </source>
</evidence>
<dbReference type="Gene3D" id="3.40.50.720">
    <property type="entry name" value="NAD(P)-binding Rossmann-like Domain"/>
    <property type="match status" value="1"/>
</dbReference>
<proteinExistence type="predicted"/>
<comment type="caution">
    <text evidence="2">The sequence shown here is derived from an EMBL/GenBank/DDBJ whole genome shotgun (WGS) entry which is preliminary data.</text>
</comment>
<dbReference type="RefSeq" id="WP_119949770.1">
    <property type="nucleotide sequence ID" value="NZ_QZEZ01000002.1"/>
</dbReference>
<dbReference type="PANTHER" id="PTHR47129">
    <property type="entry name" value="QUINONE OXIDOREDUCTASE 2"/>
    <property type="match status" value="1"/>
</dbReference>
<evidence type="ECO:0000313" key="3">
    <source>
        <dbReference type="Proteomes" id="UP000265614"/>
    </source>
</evidence>
<accession>A0A3A3Z1J8</accession>
<keyword evidence="3" id="KW-1185">Reference proteome</keyword>
<dbReference type="EMBL" id="QZEZ01000002">
    <property type="protein sequence ID" value="RJK97053.1"/>
    <property type="molecule type" value="Genomic_DNA"/>
</dbReference>
<dbReference type="AlphaFoldDB" id="A0A3A3Z1J8"/>
<name>A0A3A3Z1J8_9ACTN</name>
<dbReference type="Proteomes" id="UP000265614">
    <property type="component" value="Unassembled WGS sequence"/>
</dbReference>
<gene>
    <name evidence="2" type="ORF">D5H78_07475</name>
</gene>
<dbReference type="InterPro" id="IPR016040">
    <property type="entry name" value="NAD(P)-bd_dom"/>
</dbReference>
<evidence type="ECO:0000313" key="2">
    <source>
        <dbReference type="EMBL" id="RJK97053.1"/>
    </source>
</evidence>
<dbReference type="InterPro" id="IPR036291">
    <property type="entry name" value="NAD(P)-bd_dom_sf"/>
</dbReference>
<feature type="domain" description="NAD(P)-binding" evidence="1">
    <location>
        <begin position="8"/>
        <end position="186"/>
    </location>
</feature>